<evidence type="ECO:0000313" key="3">
    <source>
        <dbReference type="WBParaSite" id="L893_g20320.t1"/>
    </source>
</evidence>
<accession>A0A1I7YW79</accession>
<dbReference type="Proteomes" id="UP000095287">
    <property type="component" value="Unplaced"/>
</dbReference>
<protein>
    <submittedName>
        <fullName evidence="3">RNase H type-1 domain-containing protein</fullName>
    </submittedName>
</protein>
<keyword evidence="2" id="KW-1185">Reference proteome</keyword>
<dbReference type="WBParaSite" id="L893_g20320.t1">
    <property type="protein sequence ID" value="L893_g20320.t1"/>
    <property type="gene ID" value="L893_g20320"/>
</dbReference>
<name>A0A1I7YW79_9BILA</name>
<evidence type="ECO:0000256" key="1">
    <source>
        <dbReference type="SAM" id="MobiDB-lite"/>
    </source>
</evidence>
<evidence type="ECO:0000313" key="2">
    <source>
        <dbReference type="Proteomes" id="UP000095287"/>
    </source>
</evidence>
<feature type="region of interest" description="Disordered" evidence="1">
    <location>
        <begin position="1"/>
        <end position="20"/>
    </location>
</feature>
<proteinExistence type="predicted"/>
<reference evidence="3" key="1">
    <citation type="submission" date="2016-11" db="UniProtKB">
        <authorList>
            <consortium name="WormBaseParasite"/>
        </authorList>
    </citation>
    <scope>IDENTIFICATION</scope>
</reference>
<feature type="compositionally biased region" description="Polar residues" evidence="1">
    <location>
        <begin position="1"/>
        <end position="19"/>
    </location>
</feature>
<organism evidence="2 3">
    <name type="scientific">Steinernema glaseri</name>
    <dbReference type="NCBI Taxonomy" id="37863"/>
    <lineage>
        <taxon>Eukaryota</taxon>
        <taxon>Metazoa</taxon>
        <taxon>Ecdysozoa</taxon>
        <taxon>Nematoda</taxon>
        <taxon>Chromadorea</taxon>
        <taxon>Rhabditida</taxon>
        <taxon>Tylenchina</taxon>
        <taxon>Panagrolaimomorpha</taxon>
        <taxon>Strongyloidoidea</taxon>
        <taxon>Steinernematidae</taxon>
        <taxon>Steinernema</taxon>
    </lineage>
</organism>
<sequence length="196" mass="21991">MKKNLNRTTNLLSGPSWQQTEKDLKGIKKNFNKTSNPPLGRCFCHHWKPKHQWAPEFAQAIRVTKGAVSVQKNGDQLRGITPPQWQQTAALLHHRRIKNGHWRADKSAAATSRLAALSSGLSLLIFSFFFERSYRHRRSTPATAAAELHYLARTTPITLLHDSLFIVASLTKHRNIPGERVISALTPAATSCLAKK</sequence>
<dbReference type="AlphaFoldDB" id="A0A1I7YW79"/>